<evidence type="ECO:0000256" key="10">
    <source>
        <dbReference type="SAM" id="MobiDB-lite"/>
    </source>
</evidence>
<keyword evidence="8 11" id="KW-1133">Transmembrane helix</keyword>
<dbReference type="EMBL" id="JBHTBU010000001">
    <property type="protein sequence ID" value="MFC7286780.1"/>
    <property type="molecule type" value="Genomic_DNA"/>
</dbReference>
<gene>
    <name evidence="13" type="ORF">ACFQPC_01910</name>
</gene>
<evidence type="ECO:0000256" key="3">
    <source>
        <dbReference type="ARBA" id="ARBA00022448"/>
    </source>
</evidence>
<sequence length="224" mass="24851">MIEYKGKQTMTYAVAASLFLHGALVLVALLLLTKSVEEIKTDKLLLELVGMVANRQREESTPSSAASTTTPVQKTVQKEETKKTPVKKIKAISADSPVQIEQREELATSSSRSSESKRDSDLQKQQTLNNELEELKKYQVKLTKKIKSNLVYPSDARRRGYEGVTAVRFVVTDSGMIQPGTLIVARSSGYPMLDTNALKSVRDSEPFDRPPRTMPVEIDLGFSS</sequence>
<dbReference type="SUPFAM" id="SSF74653">
    <property type="entry name" value="TolA/TonB C-terminal domain"/>
    <property type="match status" value="1"/>
</dbReference>
<dbReference type="Proteomes" id="UP001596542">
    <property type="component" value="Unassembled WGS sequence"/>
</dbReference>
<reference evidence="14" key="1">
    <citation type="journal article" date="2019" name="Int. J. Syst. Evol. Microbiol.">
        <title>The Global Catalogue of Microorganisms (GCM) 10K type strain sequencing project: providing services to taxonomists for standard genome sequencing and annotation.</title>
        <authorList>
            <consortium name="The Broad Institute Genomics Platform"/>
            <consortium name="The Broad Institute Genome Sequencing Center for Infectious Disease"/>
            <person name="Wu L."/>
            <person name="Ma J."/>
        </authorList>
    </citation>
    <scope>NUCLEOTIDE SEQUENCE [LARGE SCALE GENOMIC DNA]</scope>
    <source>
        <strain evidence="14">KACC 12508</strain>
    </source>
</reference>
<comment type="caution">
    <text evidence="13">The sequence shown here is derived from an EMBL/GenBank/DDBJ whole genome shotgun (WGS) entry which is preliminary data.</text>
</comment>
<comment type="subcellular location">
    <subcellularLocation>
        <location evidence="1">Cell inner membrane</location>
        <topology evidence="1">Single-pass membrane protein</topology>
        <orientation evidence="1">Periplasmic side</orientation>
    </subcellularLocation>
</comment>
<dbReference type="InterPro" id="IPR037682">
    <property type="entry name" value="TonB_C"/>
</dbReference>
<evidence type="ECO:0000256" key="6">
    <source>
        <dbReference type="ARBA" id="ARBA00022692"/>
    </source>
</evidence>
<keyword evidence="3" id="KW-0813">Transport</keyword>
<evidence type="ECO:0000259" key="12">
    <source>
        <dbReference type="PROSITE" id="PS52015"/>
    </source>
</evidence>
<evidence type="ECO:0000313" key="14">
    <source>
        <dbReference type="Proteomes" id="UP001596542"/>
    </source>
</evidence>
<keyword evidence="6 11" id="KW-0812">Transmembrane</keyword>
<feature type="region of interest" description="Disordered" evidence="10">
    <location>
        <begin position="56"/>
        <end position="125"/>
    </location>
</feature>
<evidence type="ECO:0000256" key="5">
    <source>
        <dbReference type="ARBA" id="ARBA00022519"/>
    </source>
</evidence>
<dbReference type="InterPro" id="IPR006260">
    <property type="entry name" value="TonB/TolA_C"/>
</dbReference>
<dbReference type="PANTHER" id="PTHR33446">
    <property type="entry name" value="PROTEIN TONB-RELATED"/>
    <property type="match status" value="1"/>
</dbReference>
<evidence type="ECO:0000256" key="8">
    <source>
        <dbReference type="ARBA" id="ARBA00022989"/>
    </source>
</evidence>
<dbReference type="Pfam" id="PF03544">
    <property type="entry name" value="TonB_C"/>
    <property type="match status" value="1"/>
</dbReference>
<accession>A0ABW2I6W5</accession>
<dbReference type="Gene3D" id="3.30.1150.10">
    <property type="match status" value="1"/>
</dbReference>
<protein>
    <submittedName>
        <fullName evidence="13">Energy transducer TonB</fullName>
    </submittedName>
</protein>
<keyword evidence="9 11" id="KW-0472">Membrane</keyword>
<keyword evidence="4" id="KW-1003">Cell membrane</keyword>
<evidence type="ECO:0000256" key="1">
    <source>
        <dbReference type="ARBA" id="ARBA00004383"/>
    </source>
</evidence>
<dbReference type="InterPro" id="IPR051045">
    <property type="entry name" value="TonB-dependent_transducer"/>
</dbReference>
<organism evidence="13 14">
    <name type="scientific">Herminiimonas glaciei</name>
    <dbReference type="NCBI Taxonomy" id="523788"/>
    <lineage>
        <taxon>Bacteria</taxon>
        <taxon>Pseudomonadati</taxon>
        <taxon>Pseudomonadota</taxon>
        <taxon>Betaproteobacteria</taxon>
        <taxon>Burkholderiales</taxon>
        <taxon>Oxalobacteraceae</taxon>
        <taxon>Herminiimonas</taxon>
    </lineage>
</organism>
<dbReference type="RefSeq" id="WP_382269957.1">
    <property type="nucleotide sequence ID" value="NZ_JBHTBU010000001.1"/>
</dbReference>
<feature type="domain" description="TonB C-terminal" evidence="12">
    <location>
        <begin position="137"/>
        <end position="224"/>
    </location>
</feature>
<keyword evidence="7" id="KW-0653">Protein transport</keyword>
<evidence type="ECO:0000256" key="11">
    <source>
        <dbReference type="SAM" id="Phobius"/>
    </source>
</evidence>
<proteinExistence type="inferred from homology"/>
<comment type="similarity">
    <text evidence="2">Belongs to the TonB family.</text>
</comment>
<dbReference type="NCBIfam" id="TIGR01352">
    <property type="entry name" value="tonB_Cterm"/>
    <property type="match status" value="1"/>
</dbReference>
<feature type="transmembrane region" description="Helical" evidence="11">
    <location>
        <begin position="12"/>
        <end position="32"/>
    </location>
</feature>
<keyword evidence="14" id="KW-1185">Reference proteome</keyword>
<name>A0ABW2I6W5_9BURK</name>
<feature type="compositionally biased region" description="Low complexity" evidence="10">
    <location>
        <begin position="61"/>
        <end position="75"/>
    </location>
</feature>
<evidence type="ECO:0000256" key="7">
    <source>
        <dbReference type="ARBA" id="ARBA00022927"/>
    </source>
</evidence>
<evidence type="ECO:0000256" key="4">
    <source>
        <dbReference type="ARBA" id="ARBA00022475"/>
    </source>
</evidence>
<evidence type="ECO:0000256" key="2">
    <source>
        <dbReference type="ARBA" id="ARBA00006555"/>
    </source>
</evidence>
<dbReference type="PROSITE" id="PS52015">
    <property type="entry name" value="TONB_CTD"/>
    <property type="match status" value="1"/>
</dbReference>
<evidence type="ECO:0000256" key="9">
    <source>
        <dbReference type="ARBA" id="ARBA00023136"/>
    </source>
</evidence>
<evidence type="ECO:0000313" key="13">
    <source>
        <dbReference type="EMBL" id="MFC7286780.1"/>
    </source>
</evidence>
<keyword evidence="5" id="KW-0997">Cell inner membrane</keyword>